<organism evidence="1 2">
    <name type="scientific">Desmophyllum pertusum</name>
    <dbReference type="NCBI Taxonomy" id="174260"/>
    <lineage>
        <taxon>Eukaryota</taxon>
        <taxon>Metazoa</taxon>
        <taxon>Cnidaria</taxon>
        <taxon>Anthozoa</taxon>
        <taxon>Hexacorallia</taxon>
        <taxon>Scleractinia</taxon>
        <taxon>Caryophylliina</taxon>
        <taxon>Caryophylliidae</taxon>
        <taxon>Desmophyllum</taxon>
    </lineage>
</organism>
<dbReference type="Proteomes" id="UP001163046">
    <property type="component" value="Unassembled WGS sequence"/>
</dbReference>
<comment type="caution">
    <text evidence="1">The sequence shown here is derived from an EMBL/GenBank/DDBJ whole genome shotgun (WGS) entry which is preliminary data.</text>
</comment>
<name>A0A9X0D5W9_9CNID</name>
<gene>
    <name evidence="1" type="ORF">OS493_012372</name>
</gene>
<keyword evidence="2" id="KW-1185">Reference proteome</keyword>
<evidence type="ECO:0000313" key="1">
    <source>
        <dbReference type="EMBL" id="KAJ7386039.1"/>
    </source>
</evidence>
<dbReference type="EMBL" id="MU825878">
    <property type="protein sequence ID" value="KAJ7386039.1"/>
    <property type="molecule type" value="Genomic_DNA"/>
</dbReference>
<dbReference type="AlphaFoldDB" id="A0A9X0D5W9"/>
<proteinExistence type="predicted"/>
<accession>A0A9X0D5W9</accession>
<protein>
    <submittedName>
        <fullName evidence="1">Uncharacterized protein</fullName>
    </submittedName>
</protein>
<sequence>MKKVRKTSSKCYWSMDCRNPIILKNVRTKKASSLLASISELLSSLKDECADEYDQVLKKLSDLGITAKPDLDLVRSNIRRLREEFSQELLHNAAAYQNLMASDLNYTEEAENFKRDNYFRVPVVAEDAALSSKCLFIGFDESCGTYHAVKQISVERVTSNSLQAFASSSGGVVPDDEIASCNCGRGAAKKDSERRFCKQIVGGIPSVLHQNEGLQLQVSLCVQCENPYGTSTNAKASYTLTRVRQPSKLKGRKSVSDAQFLLSKDVAPLLGWSDIESMMFDCLVDHMIAIKIDLNAHNCLQQYDELRLEANQQGFNCLSPKSVSQVQGKLVHVHRCAAVFEALYKKQIEANWFST</sequence>
<reference evidence="1" key="1">
    <citation type="submission" date="2023-01" db="EMBL/GenBank/DDBJ databases">
        <title>Genome assembly of the deep-sea coral Lophelia pertusa.</title>
        <authorList>
            <person name="Herrera S."/>
            <person name="Cordes E."/>
        </authorList>
    </citation>
    <scope>NUCLEOTIDE SEQUENCE</scope>
    <source>
        <strain evidence="1">USNM1676648</strain>
        <tissue evidence="1">Polyp</tissue>
    </source>
</reference>
<evidence type="ECO:0000313" key="2">
    <source>
        <dbReference type="Proteomes" id="UP001163046"/>
    </source>
</evidence>